<feature type="region of interest" description="Disordered" evidence="1">
    <location>
        <begin position="51"/>
        <end position="82"/>
    </location>
</feature>
<organism evidence="2">
    <name type="scientific">Pseudogymnoascus destructans</name>
    <dbReference type="NCBI Taxonomy" id="655981"/>
    <lineage>
        <taxon>Eukaryota</taxon>
        <taxon>Fungi</taxon>
        <taxon>Dikarya</taxon>
        <taxon>Ascomycota</taxon>
        <taxon>Pezizomycotina</taxon>
        <taxon>Leotiomycetes</taxon>
        <taxon>Thelebolales</taxon>
        <taxon>Thelebolaceae</taxon>
        <taxon>Pseudogymnoascus</taxon>
    </lineage>
</organism>
<protein>
    <submittedName>
        <fullName evidence="2">Uncharacterized protein</fullName>
    </submittedName>
</protein>
<dbReference type="GeneID" id="36292355"/>
<evidence type="ECO:0000256" key="1">
    <source>
        <dbReference type="SAM" id="MobiDB-lite"/>
    </source>
</evidence>
<proteinExistence type="predicted"/>
<name>A0A176ZZ91_9PEZI</name>
<dbReference type="EMBL" id="KV441427">
    <property type="protein sequence ID" value="OAF54351.1"/>
    <property type="molecule type" value="Genomic_DNA"/>
</dbReference>
<feature type="compositionally biased region" description="Low complexity" evidence="1">
    <location>
        <begin position="57"/>
        <end position="82"/>
    </location>
</feature>
<sequence>MPKRPANSAPTRPASNINKLIPSLPSSLAASILGEAHLPFITTVSSHSAIRVTTPPSNHQHQHSFTSSHQNPSHSLHPSTSSRLSLLSPLAIALISSTHTHTHTHAPYLG</sequence>
<dbReference type="Proteomes" id="UP000077154">
    <property type="component" value="Unassembled WGS sequence"/>
</dbReference>
<gene>
    <name evidence="2" type="ORF">VC83_09323</name>
</gene>
<evidence type="ECO:0000313" key="2">
    <source>
        <dbReference type="EMBL" id="OAF54351.1"/>
    </source>
</evidence>
<reference evidence="2" key="1">
    <citation type="submission" date="2016-03" db="EMBL/GenBank/DDBJ databases">
        <title>Updated assembly of Pseudogymnoascus destructans, the fungus causing white-nose syndrome of bats.</title>
        <authorList>
            <person name="Palmer J.M."/>
            <person name="Drees K.P."/>
            <person name="Foster J.T."/>
            <person name="Lindner D.L."/>
        </authorList>
    </citation>
    <scope>NUCLEOTIDE SEQUENCE [LARGE SCALE GENOMIC DNA]</scope>
    <source>
        <strain evidence="2">20631-21</strain>
    </source>
</reference>
<accession>A0A176ZZ91</accession>
<dbReference type="AlphaFoldDB" id="A0A176ZZ91"/>
<dbReference type="RefSeq" id="XP_024319658.1">
    <property type="nucleotide sequence ID" value="XM_024472763.1"/>
</dbReference>